<organism evidence="1 2">
    <name type="scientific">Sediminivirga luteola</name>
    <dbReference type="NCBI Taxonomy" id="1774748"/>
    <lineage>
        <taxon>Bacteria</taxon>
        <taxon>Bacillati</taxon>
        <taxon>Actinomycetota</taxon>
        <taxon>Actinomycetes</taxon>
        <taxon>Micrococcales</taxon>
        <taxon>Brevibacteriaceae</taxon>
        <taxon>Sediminivirga</taxon>
    </lineage>
</organism>
<name>A0A8J2XM38_9MICO</name>
<evidence type="ECO:0000313" key="1">
    <source>
        <dbReference type="EMBL" id="GGA28488.1"/>
    </source>
</evidence>
<dbReference type="Proteomes" id="UP000616114">
    <property type="component" value="Unassembled WGS sequence"/>
</dbReference>
<dbReference type="InterPro" id="IPR019089">
    <property type="entry name" value="Cas_GSU0054"/>
</dbReference>
<comment type="caution">
    <text evidence="1">The sequence shown here is derived from an EMBL/GenBank/DDBJ whole genome shotgun (WGS) entry which is preliminary data.</text>
</comment>
<protein>
    <recommendedName>
        <fullName evidence="3">CRISPR-associated protein Csb2</fullName>
    </recommendedName>
</protein>
<dbReference type="AlphaFoldDB" id="A0A8J2XM38"/>
<accession>A0A8J2XM38</accession>
<proteinExistence type="predicted"/>
<dbReference type="NCBIfam" id="TIGR02165">
    <property type="entry name" value="cas5_6_GSU0054"/>
    <property type="match status" value="1"/>
</dbReference>
<dbReference type="RefSeq" id="WP_188552069.1">
    <property type="nucleotide sequence ID" value="NZ_BMFY01000025.1"/>
</dbReference>
<reference evidence="1" key="2">
    <citation type="submission" date="2020-09" db="EMBL/GenBank/DDBJ databases">
        <authorList>
            <person name="Sun Q."/>
            <person name="Zhou Y."/>
        </authorList>
    </citation>
    <scope>NUCLEOTIDE SEQUENCE</scope>
    <source>
        <strain evidence="1">CGMCC 1.12785</strain>
    </source>
</reference>
<evidence type="ECO:0000313" key="2">
    <source>
        <dbReference type="Proteomes" id="UP000616114"/>
    </source>
</evidence>
<sequence length="456" mass="49753">MLAIDVHWYRNSYHGLRADGTAEWPPSPARLLGALMAGAYRLQDPTAREHALAAIRRISAAPPPVLDVPEVRPLNIPDTYTEKTWSPVRITASDAKNWLNLEHLSMPTSSRAAKPQDGVALADSRLTAYVDVDLPATQFDSLVAAAAEVPYFGRSHDPADIVVRRAEKDEPAQLAPTGTRRTLRPRQSRRGDIRGWLPHTVDWYEANHARILGEDPAINSLPPIPADGNVEWLRYVPAKDADGPCEIIPLDSSVPHHRIPGVIAQINQVLRDNTDSLELPWLAFAATVSAHAHADGRCVGVGITLHPAADVDPVSVGPEHLDRAAGAVEAALTGITLPGPGRRVGQPAALTANKWTRSSSRWVSVTPLREFPDDRVLEAKLTEALRGRFGVELTRLACRRLPIHDYEAVWSEVTLHDGFGQWWLEMELSEPIAGPLLLGASNEFGFGLLQPVEGAV</sequence>
<dbReference type="EMBL" id="BMFY01000025">
    <property type="protein sequence ID" value="GGA28488.1"/>
    <property type="molecule type" value="Genomic_DNA"/>
</dbReference>
<gene>
    <name evidence="1" type="ORF">GCM10011333_34030</name>
</gene>
<keyword evidence="2" id="KW-1185">Reference proteome</keyword>
<evidence type="ECO:0008006" key="3">
    <source>
        <dbReference type="Google" id="ProtNLM"/>
    </source>
</evidence>
<reference evidence="1" key="1">
    <citation type="journal article" date="2014" name="Int. J. Syst. Evol. Microbiol.">
        <title>Complete genome sequence of Corynebacterium casei LMG S-19264T (=DSM 44701T), isolated from a smear-ripened cheese.</title>
        <authorList>
            <consortium name="US DOE Joint Genome Institute (JGI-PGF)"/>
            <person name="Walter F."/>
            <person name="Albersmeier A."/>
            <person name="Kalinowski J."/>
            <person name="Ruckert C."/>
        </authorList>
    </citation>
    <scope>NUCLEOTIDE SEQUENCE</scope>
    <source>
        <strain evidence="1">CGMCC 1.12785</strain>
    </source>
</reference>